<sequence length="85" mass="9763">MKEKKKKEKKKKSNVQNYIRFSNIALQMGIVITAGALGGQWLDDKQKNDFPFWTLILTLIAIFASLFQIIRTVIKMSKDEDNSKG</sequence>
<evidence type="ECO:0000313" key="3">
    <source>
        <dbReference type="Proteomes" id="UP000236654"/>
    </source>
</evidence>
<dbReference type="InterPro" id="IPR032820">
    <property type="entry name" value="ATPase_put"/>
</dbReference>
<gene>
    <name evidence="2" type="ORF">CW751_04845</name>
</gene>
<keyword evidence="3" id="KW-1185">Reference proteome</keyword>
<reference evidence="2 3" key="1">
    <citation type="submission" date="2017-12" db="EMBL/GenBank/DDBJ databases">
        <title>The draft genome sequence of Brumimicrobium saltpan LHR20.</title>
        <authorList>
            <person name="Do Z.-J."/>
            <person name="Luo H.-R."/>
        </authorList>
    </citation>
    <scope>NUCLEOTIDE SEQUENCE [LARGE SCALE GENOMIC DNA]</scope>
    <source>
        <strain evidence="2 3">LHR20</strain>
    </source>
</reference>
<comment type="caution">
    <text evidence="2">The sequence shown here is derived from an EMBL/GenBank/DDBJ whole genome shotgun (WGS) entry which is preliminary data.</text>
</comment>
<proteinExistence type="predicted"/>
<keyword evidence="1" id="KW-0812">Transmembrane</keyword>
<protein>
    <recommendedName>
        <fullName evidence="4">ATPase F0F1</fullName>
    </recommendedName>
</protein>
<keyword evidence="1" id="KW-1133">Transmembrane helix</keyword>
<accession>A0A2I0R497</accession>
<evidence type="ECO:0000313" key="2">
    <source>
        <dbReference type="EMBL" id="PKR81387.1"/>
    </source>
</evidence>
<name>A0A2I0R497_9FLAO</name>
<dbReference type="Pfam" id="PF09527">
    <property type="entry name" value="ATPase_gene1"/>
    <property type="match status" value="1"/>
</dbReference>
<feature type="transmembrane region" description="Helical" evidence="1">
    <location>
        <begin position="50"/>
        <end position="70"/>
    </location>
</feature>
<evidence type="ECO:0000256" key="1">
    <source>
        <dbReference type="SAM" id="Phobius"/>
    </source>
</evidence>
<dbReference type="EMBL" id="PJNI01000003">
    <property type="protein sequence ID" value="PKR81387.1"/>
    <property type="molecule type" value="Genomic_DNA"/>
</dbReference>
<feature type="transmembrane region" description="Helical" evidence="1">
    <location>
        <begin position="21"/>
        <end position="38"/>
    </location>
</feature>
<dbReference type="RefSeq" id="WP_101333868.1">
    <property type="nucleotide sequence ID" value="NZ_PJNI01000003.1"/>
</dbReference>
<keyword evidence="1" id="KW-0472">Membrane</keyword>
<organism evidence="2 3">
    <name type="scientific">Brumimicrobium salinarum</name>
    <dbReference type="NCBI Taxonomy" id="2058658"/>
    <lineage>
        <taxon>Bacteria</taxon>
        <taxon>Pseudomonadati</taxon>
        <taxon>Bacteroidota</taxon>
        <taxon>Flavobacteriia</taxon>
        <taxon>Flavobacteriales</taxon>
        <taxon>Crocinitomicaceae</taxon>
        <taxon>Brumimicrobium</taxon>
    </lineage>
</organism>
<dbReference type="Proteomes" id="UP000236654">
    <property type="component" value="Unassembled WGS sequence"/>
</dbReference>
<evidence type="ECO:0008006" key="4">
    <source>
        <dbReference type="Google" id="ProtNLM"/>
    </source>
</evidence>
<dbReference type="AlphaFoldDB" id="A0A2I0R497"/>
<dbReference type="OrthoDB" id="9798708at2"/>